<keyword evidence="2" id="KW-1003">Cell membrane</keyword>
<evidence type="ECO:0000256" key="4">
    <source>
        <dbReference type="ARBA" id="ARBA00022692"/>
    </source>
</evidence>
<feature type="domain" description="Mce/MlaD" evidence="9">
    <location>
        <begin position="298"/>
        <end position="397"/>
    </location>
</feature>
<dbReference type="InterPro" id="IPR003399">
    <property type="entry name" value="Mce/MlaD"/>
</dbReference>
<evidence type="ECO:0000313" key="11">
    <source>
        <dbReference type="Proteomes" id="UP000233332"/>
    </source>
</evidence>
<evidence type="ECO:0000313" key="10">
    <source>
        <dbReference type="EMBL" id="PKR59304.1"/>
    </source>
</evidence>
<evidence type="ECO:0000256" key="1">
    <source>
        <dbReference type="ARBA" id="ARBA00004533"/>
    </source>
</evidence>
<comment type="caution">
    <text evidence="10">The sequence shown here is derived from an EMBL/GenBank/DDBJ whole genome shotgun (WGS) entry which is preliminary data.</text>
</comment>
<protein>
    <submittedName>
        <fullName evidence="10">Qaraquat-inducible protein B</fullName>
    </submittedName>
</protein>
<dbReference type="GO" id="GO:0005886">
    <property type="term" value="C:plasma membrane"/>
    <property type="evidence" value="ECO:0007669"/>
    <property type="project" value="UniProtKB-SubCell"/>
</dbReference>
<proteinExistence type="predicted"/>
<evidence type="ECO:0000256" key="5">
    <source>
        <dbReference type="ARBA" id="ARBA00022989"/>
    </source>
</evidence>
<keyword evidence="11" id="KW-1185">Reference proteome</keyword>
<evidence type="ECO:0000256" key="2">
    <source>
        <dbReference type="ARBA" id="ARBA00022475"/>
    </source>
</evidence>
<dbReference type="InterPro" id="IPR051800">
    <property type="entry name" value="PqiA-PqiB_transport"/>
</dbReference>
<dbReference type="RefSeq" id="WP_101300267.1">
    <property type="nucleotide sequence ID" value="NZ_NXGX01000002.1"/>
</dbReference>
<comment type="subcellular location">
    <subcellularLocation>
        <location evidence="1">Cell inner membrane</location>
    </subcellularLocation>
</comment>
<feature type="transmembrane region" description="Helical" evidence="8">
    <location>
        <begin position="28"/>
        <end position="47"/>
    </location>
</feature>
<evidence type="ECO:0000256" key="7">
    <source>
        <dbReference type="SAM" id="Coils"/>
    </source>
</evidence>
<dbReference type="AlphaFoldDB" id="A0A2N3L933"/>
<dbReference type="EMBL" id="NXGX01000002">
    <property type="protein sequence ID" value="PKR59304.1"/>
    <property type="molecule type" value="Genomic_DNA"/>
</dbReference>
<reference evidence="10 11" key="1">
    <citation type="submission" date="2017-09" db="EMBL/GenBank/DDBJ databases">
        <title>Biodiversity and function of Thalassospira species in the particle-attached aromatic-hydrocarbon-degrading consortia from the surface seawater of the China South Sea.</title>
        <authorList>
            <person name="Dong C."/>
            <person name="Lai Q."/>
            <person name="Shao Z."/>
        </authorList>
    </citation>
    <scope>NUCLEOTIDE SEQUENCE [LARGE SCALE GENOMIC DNA]</scope>
    <source>
        <strain evidence="10 11">139Z-12</strain>
    </source>
</reference>
<evidence type="ECO:0000256" key="6">
    <source>
        <dbReference type="ARBA" id="ARBA00023136"/>
    </source>
</evidence>
<keyword evidence="3" id="KW-0997">Cell inner membrane</keyword>
<dbReference type="Pfam" id="PF02470">
    <property type="entry name" value="MlaD"/>
    <property type="match status" value="3"/>
</dbReference>
<name>A0A2N3L933_9PROT</name>
<dbReference type="Proteomes" id="UP000233332">
    <property type="component" value="Unassembled WGS sequence"/>
</dbReference>
<organism evidence="10 11">
    <name type="scientific">Thalassospira lohafexi</name>
    <dbReference type="NCBI Taxonomy" id="744227"/>
    <lineage>
        <taxon>Bacteria</taxon>
        <taxon>Pseudomonadati</taxon>
        <taxon>Pseudomonadota</taxon>
        <taxon>Alphaproteobacteria</taxon>
        <taxon>Rhodospirillales</taxon>
        <taxon>Thalassospiraceae</taxon>
        <taxon>Thalassospira</taxon>
    </lineage>
</organism>
<gene>
    <name evidence="10" type="ORF">COO92_04465</name>
</gene>
<dbReference type="PANTHER" id="PTHR30462:SF0">
    <property type="entry name" value="INTERMEMBRANE TRANSPORT PROTEIN YEBT"/>
    <property type="match status" value="1"/>
</dbReference>
<keyword evidence="5 8" id="KW-1133">Transmembrane helix</keyword>
<sequence length="562" mass="61050">MSDDNMTPQGPNERQIGQPDVKKGWGRFSIIWLVPLVALLVGGWLLWRDVVSKGPEITLTFETADGLVAGKTPIRYRDVDVGQVTEISLAKGFDHVRLTVRMNADFSDYLTDKTQFWVVRPRVSGRGITGLETIVSGAYIEVAPDDSGAAQDTFVGAEEPQLITSDQEGTRFVLTADKLGSLSVGAPVLLRGVEVGEVLDTELDDDAKGVSVPVFIRKPFDQLVKRDTRFWDSSGIAVDLNSDGLSLRAQSVKSVLAGGINFYTPDDSEQSERAPSDTVFNLFKTLEQAELLTEGYSKKYILYFDSSVRGLSRGAPVEFNGIRVGTVESVDLEYVVDQRAFRVPVVVTLEPERVSVVGGDSAEIDHTETIGTLVENGLRARLKTGSFITGQLFVDLSMHTVAPARYLGNQKGDIPELPTLPQKLDEIANSLSSLLEKVETFPIEEIGIRLLGTVEGMENIVTSPALNDGMKSLQQAADGVNKLVENLDSSVLPATQSALDAAREALGGVRDVTGPTSPVRYNLEQALKELTATARSLRDLAEFLEQNPSALILGKKGPREDE</sequence>
<evidence type="ECO:0000256" key="3">
    <source>
        <dbReference type="ARBA" id="ARBA00022519"/>
    </source>
</evidence>
<feature type="domain" description="Mce/MlaD" evidence="9">
    <location>
        <begin position="169"/>
        <end position="229"/>
    </location>
</feature>
<dbReference type="PANTHER" id="PTHR30462">
    <property type="entry name" value="INTERMEMBRANE TRANSPORT PROTEIN PQIB-RELATED"/>
    <property type="match status" value="1"/>
</dbReference>
<keyword evidence="6 8" id="KW-0472">Membrane</keyword>
<evidence type="ECO:0000259" key="9">
    <source>
        <dbReference type="Pfam" id="PF02470"/>
    </source>
</evidence>
<evidence type="ECO:0000256" key="8">
    <source>
        <dbReference type="SAM" id="Phobius"/>
    </source>
</evidence>
<feature type="domain" description="Mce/MlaD" evidence="9">
    <location>
        <begin position="54"/>
        <end position="144"/>
    </location>
</feature>
<keyword evidence="7" id="KW-0175">Coiled coil</keyword>
<accession>A0A2N3L933</accession>
<feature type="coiled-coil region" evidence="7">
    <location>
        <begin position="520"/>
        <end position="547"/>
    </location>
</feature>
<keyword evidence="4 8" id="KW-0812">Transmembrane</keyword>